<keyword evidence="4" id="KW-1003">Cell membrane</keyword>
<dbReference type="InterPro" id="IPR033479">
    <property type="entry name" value="dCache_1"/>
</dbReference>
<feature type="transmembrane region" description="Helical" evidence="12">
    <location>
        <begin position="351"/>
        <end position="374"/>
    </location>
</feature>
<evidence type="ECO:0000256" key="4">
    <source>
        <dbReference type="ARBA" id="ARBA00022475"/>
    </source>
</evidence>
<evidence type="ECO:0000256" key="9">
    <source>
        <dbReference type="ARBA" id="ARBA00022989"/>
    </source>
</evidence>
<evidence type="ECO:0000256" key="3">
    <source>
        <dbReference type="ARBA" id="ARBA00012438"/>
    </source>
</evidence>
<evidence type="ECO:0000313" key="15">
    <source>
        <dbReference type="Proteomes" id="UP000717364"/>
    </source>
</evidence>
<dbReference type="PANTHER" id="PTHR45436:SF5">
    <property type="entry name" value="SENSOR HISTIDINE KINASE TRCS"/>
    <property type="match status" value="1"/>
</dbReference>
<evidence type="ECO:0000313" key="14">
    <source>
        <dbReference type="EMBL" id="MBT9314534.1"/>
    </source>
</evidence>
<reference evidence="14" key="2">
    <citation type="journal article" date="2021" name="Mar. Drugs">
        <title>Genome Reduction and Secondary Metabolism of the Marine Sponge-Associated Cyanobacterium Leptothoe.</title>
        <authorList>
            <person name="Konstantinou D."/>
            <person name="Popin R.V."/>
            <person name="Fewer D.P."/>
            <person name="Sivonen K."/>
            <person name="Gkelis S."/>
        </authorList>
    </citation>
    <scope>NUCLEOTIDE SEQUENCE</scope>
    <source>
        <strain evidence="14">TAU-MAC 1115</strain>
    </source>
</reference>
<comment type="subcellular location">
    <subcellularLocation>
        <location evidence="2">Cell membrane</location>
        <topology evidence="2">Multi-pass membrane protein</topology>
    </subcellularLocation>
</comment>
<keyword evidence="5" id="KW-0597">Phosphoprotein</keyword>
<dbReference type="Proteomes" id="UP000717364">
    <property type="component" value="Unassembled WGS sequence"/>
</dbReference>
<dbReference type="CDD" id="cd18773">
    <property type="entry name" value="PDC1_HK_sensor"/>
    <property type="match status" value="1"/>
</dbReference>
<dbReference type="RefSeq" id="WP_215607598.1">
    <property type="nucleotide sequence ID" value="NZ_JADOES010000004.1"/>
</dbReference>
<keyword evidence="9 12" id="KW-1133">Transmembrane helix</keyword>
<dbReference type="GO" id="GO:0000160">
    <property type="term" value="P:phosphorelay signal transduction system"/>
    <property type="evidence" value="ECO:0007669"/>
    <property type="project" value="UniProtKB-KW"/>
</dbReference>
<dbReference type="EMBL" id="JADOES010000004">
    <property type="protein sequence ID" value="MBT9314534.1"/>
    <property type="molecule type" value="Genomic_DNA"/>
</dbReference>
<evidence type="ECO:0000256" key="12">
    <source>
        <dbReference type="SAM" id="Phobius"/>
    </source>
</evidence>
<dbReference type="GO" id="GO:0005886">
    <property type="term" value="C:plasma membrane"/>
    <property type="evidence" value="ECO:0007669"/>
    <property type="project" value="UniProtKB-SubCell"/>
</dbReference>
<reference evidence="14" key="1">
    <citation type="submission" date="2020-11" db="EMBL/GenBank/DDBJ databases">
        <authorList>
            <person name="Konstantinou D."/>
            <person name="Gkelis S."/>
            <person name="Popin R."/>
            <person name="Fewer D."/>
            <person name="Sivonen K."/>
        </authorList>
    </citation>
    <scope>NUCLEOTIDE SEQUENCE</scope>
    <source>
        <strain evidence="14">TAU-MAC 1115</strain>
    </source>
</reference>
<keyword evidence="10" id="KW-0902">Two-component regulatory system</keyword>
<dbReference type="PANTHER" id="PTHR45436">
    <property type="entry name" value="SENSOR HISTIDINE KINASE YKOH"/>
    <property type="match status" value="1"/>
</dbReference>
<keyword evidence="6" id="KW-0808">Transferase</keyword>
<gene>
    <name evidence="14" type="ORF">IXB50_03745</name>
</gene>
<comment type="catalytic activity">
    <reaction evidence="1">
        <text>ATP + protein L-histidine = ADP + protein N-phospho-L-histidine.</text>
        <dbReference type="EC" id="2.7.13.3"/>
    </reaction>
</comment>
<dbReference type="CDD" id="cd06225">
    <property type="entry name" value="HAMP"/>
    <property type="match status" value="1"/>
</dbReference>
<evidence type="ECO:0000256" key="2">
    <source>
        <dbReference type="ARBA" id="ARBA00004651"/>
    </source>
</evidence>
<evidence type="ECO:0000256" key="6">
    <source>
        <dbReference type="ARBA" id="ARBA00022679"/>
    </source>
</evidence>
<dbReference type="Gene3D" id="6.10.340.10">
    <property type="match status" value="1"/>
</dbReference>
<dbReference type="InterPro" id="IPR003660">
    <property type="entry name" value="HAMP_dom"/>
</dbReference>
<dbReference type="Pfam" id="PF00672">
    <property type="entry name" value="HAMP"/>
    <property type="match status" value="1"/>
</dbReference>
<keyword evidence="15" id="KW-1185">Reference proteome</keyword>
<dbReference type="PROSITE" id="PS50885">
    <property type="entry name" value="HAMP"/>
    <property type="match status" value="1"/>
</dbReference>
<sequence length="469" mass="52685">MSELFPFEYSGESPTQPPKKSFISIRWILPLFVVAPVIAGIALTGWFAYISGRQAVEDTVNQISTEVAKNIQTEVVSYLEVSIVTSKMLVAEVNSDVLNIQDMATLTNYLKETRETFQTTRASQNIANLFYANEAGKHATSQSDSTNFDRRKRPWYEAAEKAQKATWAEVYNDQKTSDLVLTRATPIQNQAGNLEGVFGIDIKLDSLSDFLQNLEVGKTGQAFILEMIDSQQSTGELIATPTDEDLFKEQAGMNASIQAKDSENELVQKTAKHILDVNNNLLFPNCDLSKLSNEATINQKNDNCEFKIDGKRYRFRVNYLGDQDIKIKWLIVVTIPQQDYMGSINSIVQKALLIGIGITILASLLALIGAMYIIRPIEKLNQAADDIKQHQFEPQTLADVRNRPDEFSILADVFDDMATVVVSREQSLSDQVKQLETEKLQYGGKGGDRYALDVALRQAKQARRQYRQR</sequence>
<dbReference type="AlphaFoldDB" id="A0A947DDV3"/>
<dbReference type="SMART" id="SM00304">
    <property type="entry name" value="HAMP"/>
    <property type="match status" value="1"/>
</dbReference>
<dbReference type="GO" id="GO:0004673">
    <property type="term" value="F:protein histidine kinase activity"/>
    <property type="evidence" value="ECO:0007669"/>
    <property type="project" value="UniProtKB-EC"/>
</dbReference>
<dbReference type="InterPro" id="IPR050428">
    <property type="entry name" value="TCS_sensor_his_kinase"/>
</dbReference>
<evidence type="ECO:0000256" key="5">
    <source>
        <dbReference type="ARBA" id="ARBA00022553"/>
    </source>
</evidence>
<dbReference type="SUPFAM" id="SSF103190">
    <property type="entry name" value="Sensory domain-like"/>
    <property type="match status" value="1"/>
</dbReference>
<keyword evidence="7 12" id="KW-0812">Transmembrane</keyword>
<evidence type="ECO:0000256" key="8">
    <source>
        <dbReference type="ARBA" id="ARBA00022777"/>
    </source>
</evidence>
<comment type="caution">
    <text evidence="14">The sequence shown here is derived from an EMBL/GenBank/DDBJ whole genome shotgun (WGS) entry which is preliminary data.</text>
</comment>
<feature type="domain" description="HAMP" evidence="13">
    <location>
        <begin position="371"/>
        <end position="426"/>
    </location>
</feature>
<evidence type="ECO:0000256" key="7">
    <source>
        <dbReference type="ARBA" id="ARBA00022692"/>
    </source>
</evidence>
<evidence type="ECO:0000256" key="11">
    <source>
        <dbReference type="ARBA" id="ARBA00023136"/>
    </source>
</evidence>
<dbReference type="Pfam" id="PF02743">
    <property type="entry name" value="dCache_1"/>
    <property type="match status" value="1"/>
</dbReference>
<proteinExistence type="predicted"/>
<keyword evidence="8" id="KW-0418">Kinase</keyword>
<dbReference type="EC" id="2.7.13.3" evidence="3"/>
<dbReference type="Gene3D" id="3.30.450.20">
    <property type="entry name" value="PAS domain"/>
    <property type="match status" value="1"/>
</dbReference>
<evidence type="ECO:0000256" key="10">
    <source>
        <dbReference type="ARBA" id="ARBA00023012"/>
    </source>
</evidence>
<evidence type="ECO:0000259" key="13">
    <source>
        <dbReference type="PROSITE" id="PS50885"/>
    </source>
</evidence>
<feature type="transmembrane region" description="Helical" evidence="12">
    <location>
        <begin position="27"/>
        <end position="49"/>
    </location>
</feature>
<dbReference type="InterPro" id="IPR029151">
    <property type="entry name" value="Sensor-like_sf"/>
</dbReference>
<evidence type="ECO:0000256" key="1">
    <source>
        <dbReference type="ARBA" id="ARBA00000085"/>
    </source>
</evidence>
<keyword evidence="11 12" id="KW-0472">Membrane</keyword>
<protein>
    <recommendedName>
        <fullName evidence="3">histidine kinase</fullName>
        <ecNumber evidence="3">2.7.13.3</ecNumber>
    </recommendedName>
</protein>
<organism evidence="14 15">
    <name type="scientific">Leptothoe spongobia TAU-MAC 1115</name>
    <dbReference type="NCBI Taxonomy" id="1967444"/>
    <lineage>
        <taxon>Bacteria</taxon>
        <taxon>Bacillati</taxon>
        <taxon>Cyanobacteriota</taxon>
        <taxon>Cyanophyceae</taxon>
        <taxon>Nodosilineales</taxon>
        <taxon>Cymatolegaceae</taxon>
        <taxon>Leptothoe</taxon>
        <taxon>Leptothoe spongobia</taxon>
    </lineage>
</organism>
<accession>A0A947DDV3</accession>
<name>A0A947DDV3_9CYAN</name>